<dbReference type="SUPFAM" id="SSF56801">
    <property type="entry name" value="Acetyl-CoA synthetase-like"/>
    <property type="match status" value="1"/>
</dbReference>
<dbReference type="Gene3D" id="3.40.50.12780">
    <property type="entry name" value="N-terminal domain of ligase-like"/>
    <property type="match status" value="1"/>
</dbReference>
<dbReference type="InterPro" id="IPR025110">
    <property type="entry name" value="AMP-bd_C"/>
</dbReference>
<organism evidence="5 6">
    <name type="scientific">Actinomadura fulvescens</name>
    <dbReference type="NCBI Taxonomy" id="46160"/>
    <lineage>
        <taxon>Bacteria</taxon>
        <taxon>Bacillati</taxon>
        <taxon>Actinomycetota</taxon>
        <taxon>Actinomycetes</taxon>
        <taxon>Streptosporangiales</taxon>
        <taxon>Thermomonosporaceae</taxon>
        <taxon>Actinomadura</taxon>
    </lineage>
</organism>
<sequence>MVSFSRISAELNGMRAAWRAGMLGPLPPRALVATARALRAYGPLGAATSLPAHRFPERTGLVDEHGEVTFGELERRCNALANAWRVRGIGVGSTVGILCRNHRGLLEAMSGAAKTGASVLFLNTDFAGPQLRDAVMREGVTALAYDEEYAGIVEGLELSDGSYTAWTDSDGSDLDALIAEGSPAPPPAPSRHGAMVILTSGTSGRPKGAPRSQSRSMALPGGILAKIPLRSREAVFVGPPLFHGLGLTSAMLALGLGSTVVLRRRFEAATVLDDLVAHRCTALITVPVMLSRVLAEPAFASRDLSRLSVVMTGGAQLEAPLARRALEAFGPKLYNFYGSTEASCVTIATPADLAAAPGCAGRPSIGTTVRILDDRGRPVPAGATGQIFADTPARFGGYTGGGGRTEAGGLMAVGDLGHLDAGGRLFIDGRADEMIVSGGENVYPVEVEELLAAHPAVREAAVLGVPDEEFGRRLRAFVVAEGELTEDEVRRHVAANLARYKVPRDVVFLSELPRNPTGKVLKRELARGLPPR</sequence>
<gene>
    <name evidence="5" type="primary">fadD2_1</name>
    <name evidence="5" type="ORF">GCM10010411_29860</name>
</gene>
<dbReference type="GO" id="GO:0016874">
    <property type="term" value="F:ligase activity"/>
    <property type="evidence" value="ECO:0007669"/>
    <property type="project" value="UniProtKB-KW"/>
</dbReference>
<evidence type="ECO:0000256" key="1">
    <source>
        <dbReference type="ARBA" id="ARBA00006432"/>
    </source>
</evidence>
<keyword evidence="6" id="KW-1185">Reference proteome</keyword>
<evidence type="ECO:0000259" key="4">
    <source>
        <dbReference type="Pfam" id="PF13193"/>
    </source>
</evidence>
<evidence type="ECO:0000256" key="2">
    <source>
        <dbReference type="ARBA" id="ARBA00022598"/>
    </source>
</evidence>
<name>A0ABN3PR87_9ACTN</name>
<protein>
    <submittedName>
        <fullName evidence="5">Long-chain-fatty-acid--CoA ligase FadD2</fullName>
    </submittedName>
</protein>
<dbReference type="InterPro" id="IPR042099">
    <property type="entry name" value="ANL_N_sf"/>
</dbReference>
<evidence type="ECO:0000259" key="3">
    <source>
        <dbReference type="Pfam" id="PF00501"/>
    </source>
</evidence>
<dbReference type="PANTHER" id="PTHR43201">
    <property type="entry name" value="ACYL-COA SYNTHETASE"/>
    <property type="match status" value="1"/>
</dbReference>
<evidence type="ECO:0000313" key="6">
    <source>
        <dbReference type="Proteomes" id="UP001501509"/>
    </source>
</evidence>
<dbReference type="Pfam" id="PF00501">
    <property type="entry name" value="AMP-binding"/>
    <property type="match status" value="1"/>
</dbReference>
<comment type="caution">
    <text evidence="5">The sequence shown here is derived from an EMBL/GenBank/DDBJ whole genome shotgun (WGS) entry which is preliminary data.</text>
</comment>
<dbReference type="Gene3D" id="3.30.300.30">
    <property type="match status" value="1"/>
</dbReference>
<reference evidence="5 6" key="1">
    <citation type="journal article" date="2019" name="Int. J. Syst. Evol. Microbiol.">
        <title>The Global Catalogue of Microorganisms (GCM) 10K type strain sequencing project: providing services to taxonomists for standard genome sequencing and annotation.</title>
        <authorList>
            <consortium name="The Broad Institute Genomics Platform"/>
            <consortium name="The Broad Institute Genome Sequencing Center for Infectious Disease"/>
            <person name="Wu L."/>
            <person name="Ma J."/>
        </authorList>
    </citation>
    <scope>NUCLEOTIDE SEQUENCE [LARGE SCALE GENOMIC DNA]</scope>
    <source>
        <strain evidence="5 6">JCM 6833</strain>
    </source>
</reference>
<dbReference type="RefSeq" id="WP_344541304.1">
    <property type="nucleotide sequence ID" value="NZ_BAAATD010000003.1"/>
</dbReference>
<dbReference type="Proteomes" id="UP001501509">
    <property type="component" value="Unassembled WGS sequence"/>
</dbReference>
<dbReference type="InterPro" id="IPR000873">
    <property type="entry name" value="AMP-dep_synth/lig_dom"/>
</dbReference>
<dbReference type="Pfam" id="PF13193">
    <property type="entry name" value="AMP-binding_C"/>
    <property type="match status" value="1"/>
</dbReference>
<accession>A0ABN3PR87</accession>
<dbReference type="PROSITE" id="PS00455">
    <property type="entry name" value="AMP_BINDING"/>
    <property type="match status" value="1"/>
</dbReference>
<evidence type="ECO:0000313" key="5">
    <source>
        <dbReference type="EMBL" id="GAA2594655.1"/>
    </source>
</evidence>
<dbReference type="InterPro" id="IPR020845">
    <property type="entry name" value="AMP-binding_CS"/>
</dbReference>
<dbReference type="PANTHER" id="PTHR43201:SF5">
    <property type="entry name" value="MEDIUM-CHAIN ACYL-COA LIGASE ACSF2, MITOCHONDRIAL"/>
    <property type="match status" value="1"/>
</dbReference>
<keyword evidence="2 5" id="KW-0436">Ligase</keyword>
<comment type="similarity">
    <text evidence="1">Belongs to the ATP-dependent AMP-binding enzyme family.</text>
</comment>
<proteinExistence type="inferred from homology"/>
<dbReference type="InterPro" id="IPR045851">
    <property type="entry name" value="AMP-bd_C_sf"/>
</dbReference>
<feature type="domain" description="AMP-dependent synthetase/ligase" evidence="3">
    <location>
        <begin position="52"/>
        <end position="398"/>
    </location>
</feature>
<dbReference type="EMBL" id="BAAATD010000003">
    <property type="protein sequence ID" value="GAA2594655.1"/>
    <property type="molecule type" value="Genomic_DNA"/>
</dbReference>
<feature type="domain" description="AMP-binding enzyme C-terminal" evidence="4">
    <location>
        <begin position="446"/>
        <end position="519"/>
    </location>
</feature>
<dbReference type="CDD" id="cd04433">
    <property type="entry name" value="AFD_class_I"/>
    <property type="match status" value="1"/>
</dbReference>